<dbReference type="GO" id="GO:0005634">
    <property type="term" value="C:nucleus"/>
    <property type="evidence" value="ECO:0007669"/>
    <property type="project" value="UniProtKB-ARBA"/>
</dbReference>
<dbReference type="OrthoDB" id="28947at2759"/>
<dbReference type="STRING" id="329046.A0A1Y2C015"/>
<dbReference type="Pfam" id="PF03914">
    <property type="entry name" value="CBF"/>
    <property type="match status" value="1"/>
</dbReference>
<dbReference type="EMBL" id="MCGO01000035">
    <property type="protein sequence ID" value="ORY40351.1"/>
    <property type="molecule type" value="Genomic_DNA"/>
</dbReference>
<feature type="compositionally biased region" description="Acidic residues" evidence="2">
    <location>
        <begin position="505"/>
        <end position="531"/>
    </location>
</feature>
<proteinExistence type="inferred from homology"/>
<sequence>MAVLLTGVNRAFPYAQMDDEVFNKHMDTLFKISHLGTFNISIQALTLIFQVHSSRQTVSDRFYCALYDTLIDSRLPSCSKHPMYLNLLHRALKADTSLTRLRAFIKRTVQACVMSTTPFICGALFLIGDIIKSKPGLWSLVTMPEEGDEERFQDREVDESGIEIVKTSTTSSTSKDPTSAQKYDGRKRNPLYCNADLSCLWELTAFSTHFHPTVSLYAQTLLSGNPITIPETATAYDPLQNHTLARFLDRFVFKNPKKVTSAYRGSSLMQARPPGMSGGAFDADGVPMGNLIAGARKRGVIVEEEGEDTKVAMDDEPVNSAVWLNRKRENVPVDELFFYDFFKDKKAREGSIKKKKAVSTNDDLDSSANLLVDEDDEGDDDDGGAAVDGDDDAPASDQDLDDDEVWDAMQRSSGKGGDDGDDDPENDDDFDMEAALADESFGKRPVGSDDEDEEFSDSDFKQFEEDVGEVVGEDEDDDDGFEDIDDDEEEEESTKKGKKSKNAADDDDDADELGMLMGEEDDDVDSDEDEVQTNKAGQNKVAKLAEAAKKLGYKGAYFDKKLGKKGSDDMDDFADLGDGFASMDDFAHLIARDDEEEDTGAFDEGEKKTSNLFEKGVGKKRKVGGKPSSGGASKKFKKR</sequence>
<evidence type="ECO:0000256" key="1">
    <source>
        <dbReference type="ARBA" id="ARBA00007797"/>
    </source>
</evidence>
<gene>
    <name evidence="4" type="ORF">BCR33DRAFT_719356</name>
</gene>
<feature type="region of interest" description="Disordered" evidence="2">
    <location>
        <begin position="366"/>
        <end position="538"/>
    </location>
</feature>
<dbReference type="Proteomes" id="UP000193642">
    <property type="component" value="Unassembled WGS sequence"/>
</dbReference>
<evidence type="ECO:0000256" key="2">
    <source>
        <dbReference type="SAM" id="MobiDB-lite"/>
    </source>
</evidence>
<protein>
    <submittedName>
        <fullName evidence="4">CBF-domain-containing protein</fullName>
    </submittedName>
</protein>
<dbReference type="InterPro" id="IPR005612">
    <property type="entry name" value="CCAAT-binding_factor"/>
</dbReference>
<comment type="similarity">
    <text evidence="1">Belongs to the CBF/MAK21 family.</text>
</comment>
<dbReference type="PANTHER" id="PTHR12048">
    <property type="entry name" value="CCAAT-BINDING FACTOR-RELATED"/>
    <property type="match status" value="1"/>
</dbReference>
<reference evidence="4 5" key="1">
    <citation type="submission" date="2016-07" db="EMBL/GenBank/DDBJ databases">
        <title>Pervasive Adenine N6-methylation of Active Genes in Fungi.</title>
        <authorList>
            <consortium name="DOE Joint Genome Institute"/>
            <person name="Mondo S.J."/>
            <person name="Dannebaum R.O."/>
            <person name="Kuo R.C."/>
            <person name="Labutti K."/>
            <person name="Haridas S."/>
            <person name="Kuo A."/>
            <person name="Salamov A."/>
            <person name="Ahrendt S.R."/>
            <person name="Lipzen A."/>
            <person name="Sullivan W."/>
            <person name="Andreopoulos W.B."/>
            <person name="Clum A."/>
            <person name="Lindquist E."/>
            <person name="Daum C."/>
            <person name="Ramamoorthy G.K."/>
            <person name="Gryganskyi A."/>
            <person name="Culley D."/>
            <person name="Magnuson J.K."/>
            <person name="James T.Y."/>
            <person name="O'Malley M.A."/>
            <person name="Stajich J.E."/>
            <person name="Spatafora J.W."/>
            <person name="Visel A."/>
            <person name="Grigoriev I.V."/>
        </authorList>
    </citation>
    <scope>NUCLEOTIDE SEQUENCE [LARGE SCALE GENOMIC DNA]</scope>
    <source>
        <strain evidence="4 5">JEL800</strain>
    </source>
</reference>
<feature type="compositionally biased region" description="Acidic residues" evidence="2">
    <location>
        <begin position="419"/>
        <end position="432"/>
    </location>
</feature>
<name>A0A1Y2C015_9FUNG</name>
<feature type="region of interest" description="Disordered" evidence="2">
    <location>
        <begin position="595"/>
        <end position="639"/>
    </location>
</feature>
<evidence type="ECO:0000259" key="3">
    <source>
        <dbReference type="Pfam" id="PF03914"/>
    </source>
</evidence>
<keyword evidence="5" id="KW-1185">Reference proteome</keyword>
<evidence type="ECO:0000313" key="4">
    <source>
        <dbReference type="EMBL" id="ORY40351.1"/>
    </source>
</evidence>
<feature type="compositionally biased region" description="Acidic residues" evidence="2">
    <location>
        <begin position="448"/>
        <end position="457"/>
    </location>
</feature>
<feature type="compositionally biased region" description="Acidic residues" evidence="2">
    <location>
        <begin position="372"/>
        <end position="406"/>
    </location>
</feature>
<comment type="caution">
    <text evidence="4">The sequence shown here is derived from an EMBL/GenBank/DDBJ whole genome shotgun (WGS) entry which is preliminary data.</text>
</comment>
<dbReference type="PANTHER" id="PTHR12048:SF0">
    <property type="entry name" value="CCAAT_ENHANCER-BINDING PROTEIN ZETA"/>
    <property type="match status" value="1"/>
</dbReference>
<feature type="region of interest" description="Disordered" evidence="2">
    <location>
        <begin position="164"/>
        <end position="183"/>
    </location>
</feature>
<dbReference type="AlphaFoldDB" id="A0A1Y2C015"/>
<organism evidence="4 5">
    <name type="scientific">Rhizoclosmatium globosum</name>
    <dbReference type="NCBI Taxonomy" id="329046"/>
    <lineage>
        <taxon>Eukaryota</taxon>
        <taxon>Fungi</taxon>
        <taxon>Fungi incertae sedis</taxon>
        <taxon>Chytridiomycota</taxon>
        <taxon>Chytridiomycota incertae sedis</taxon>
        <taxon>Chytridiomycetes</taxon>
        <taxon>Chytridiales</taxon>
        <taxon>Chytriomycetaceae</taxon>
        <taxon>Rhizoclosmatium</taxon>
    </lineage>
</organism>
<dbReference type="InterPro" id="IPR040155">
    <property type="entry name" value="CEBPZ/Mak21-like"/>
</dbReference>
<feature type="domain" description="CCAAT-binding factor" evidence="3">
    <location>
        <begin position="41"/>
        <end position="218"/>
    </location>
</feature>
<feature type="compositionally biased region" description="Acidic residues" evidence="2">
    <location>
        <begin position="465"/>
        <end position="492"/>
    </location>
</feature>
<evidence type="ECO:0000313" key="5">
    <source>
        <dbReference type="Proteomes" id="UP000193642"/>
    </source>
</evidence>
<accession>A0A1Y2C015</accession>